<gene>
    <name evidence="8" type="ORF">Aple_067970</name>
</gene>
<dbReference type="SMART" id="SM00420">
    <property type="entry name" value="HTH_DEOR"/>
    <property type="match status" value="1"/>
</dbReference>
<dbReference type="SMART" id="SM01134">
    <property type="entry name" value="DeoRC"/>
    <property type="match status" value="1"/>
</dbReference>
<dbReference type="Pfam" id="PF00455">
    <property type="entry name" value="DeoRC"/>
    <property type="match status" value="1"/>
</dbReference>
<dbReference type="AlphaFoldDB" id="A0A5M3XZT7"/>
<dbReference type="InterPro" id="IPR014036">
    <property type="entry name" value="DeoR-like_C"/>
</dbReference>
<dbReference type="InterPro" id="IPR018356">
    <property type="entry name" value="Tscrpt_reg_HTH_DeoR_CS"/>
</dbReference>
<dbReference type="RefSeq" id="WP_170321781.1">
    <property type="nucleotide sequence ID" value="NZ_BAAAHM010000016.1"/>
</dbReference>
<proteinExistence type="predicted"/>
<dbReference type="SUPFAM" id="SSF100950">
    <property type="entry name" value="NagB/RpiA/CoA transferase-like"/>
    <property type="match status" value="1"/>
</dbReference>
<dbReference type="Gene3D" id="1.10.10.10">
    <property type="entry name" value="Winged helix-like DNA-binding domain superfamily/Winged helix DNA-binding domain"/>
    <property type="match status" value="1"/>
</dbReference>
<keyword evidence="3" id="KW-0805">Transcription regulation</keyword>
<keyword evidence="5" id="KW-0804">Transcription</keyword>
<dbReference type="InterPro" id="IPR001034">
    <property type="entry name" value="DeoR_HTH"/>
</dbReference>
<evidence type="ECO:0000313" key="9">
    <source>
        <dbReference type="Proteomes" id="UP000377595"/>
    </source>
</evidence>
<comment type="function">
    <text evidence="6">Repressor of the lactose catabolism operon. Galactose-6-phosphate is the inducer.</text>
</comment>
<evidence type="ECO:0000256" key="4">
    <source>
        <dbReference type="ARBA" id="ARBA00023125"/>
    </source>
</evidence>
<dbReference type="PROSITE" id="PS51000">
    <property type="entry name" value="HTH_DEOR_2"/>
    <property type="match status" value="1"/>
</dbReference>
<accession>A0A5M3XZT7</accession>
<protein>
    <recommendedName>
        <fullName evidence="1">Lactose phosphotransferase system repressor</fullName>
    </recommendedName>
</protein>
<dbReference type="Proteomes" id="UP000377595">
    <property type="component" value="Unassembled WGS sequence"/>
</dbReference>
<dbReference type="GO" id="GO:0003700">
    <property type="term" value="F:DNA-binding transcription factor activity"/>
    <property type="evidence" value="ECO:0007669"/>
    <property type="project" value="InterPro"/>
</dbReference>
<keyword evidence="2" id="KW-0678">Repressor</keyword>
<comment type="caution">
    <text evidence="8">The sequence shown here is derived from an EMBL/GenBank/DDBJ whole genome shotgun (WGS) entry which is preliminary data.</text>
</comment>
<evidence type="ECO:0000256" key="6">
    <source>
        <dbReference type="ARBA" id="ARBA00024937"/>
    </source>
</evidence>
<evidence type="ECO:0000256" key="2">
    <source>
        <dbReference type="ARBA" id="ARBA00022491"/>
    </source>
</evidence>
<evidence type="ECO:0000313" key="8">
    <source>
        <dbReference type="EMBL" id="GES23898.1"/>
    </source>
</evidence>
<keyword evidence="9" id="KW-1185">Reference proteome</keyword>
<dbReference type="GO" id="GO:0003677">
    <property type="term" value="F:DNA binding"/>
    <property type="evidence" value="ECO:0007669"/>
    <property type="project" value="UniProtKB-KW"/>
</dbReference>
<sequence length="268" mass="29189">MVEMSGPYVDQSARLTWIQEQLVEHGHVTVSHVAHALRVSRMTVHRDFDVLHERGVLRKVRGGATAARSSSFESEASYREGAARIQKHAIAKAAAGLVAPGNVILLDESTTALGLVQRLKPTDAVTVVTNFQLAIDQLIAKPEIRLITVGGDYQPRYRATMGTLAERFLADVHADILFASCTGLHNGDLYHQDQQIVAIKRRMLASATTRVLLLDSSKLGQVALYRVCSVSEFTHVVVDDAVSARDIAALRDAGLTVHVAKTVIPNEL</sequence>
<reference evidence="8 9" key="1">
    <citation type="submission" date="2019-10" db="EMBL/GenBank/DDBJ databases">
        <title>Whole genome shotgun sequence of Acrocarpospora pleiomorpha NBRC 16267.</title>
        <authorList>
            <person name="Ichikawa N."/>
            <person name="Kimura A."/>
            <person name="Kitahashi Y."/>
            <person name="Komaki H."/>
            <person name="Oguchi A."/>
        </authorList>
    </citation>
    <scope>NUCLEOTIDE SEQUENCE [LARGE SCALE GENOMIC DNA]</scope>
    <source>
        <strain evidence="8 9">NBRC 16267</strain>
    </source>
</reference>
<keyword evidence="4" id="KW-0238">DNA-binding</keyword>
<evidence type="ECO:0000256" key="5">
    <source>
        <dbReference type="ARBA" id="ARBA00023163"/>
    </source>
</evidence>
<dbReference type="PROSITE" id="PS00894">
    <property type="entry name" value="HTH_DEOR_1"/>
    <property type="match status" value="1"/>
</dbReference>
<dbReference type="InterPro" id="IPR050313">
    <property type="entry name" value="Carb_Metab_HTH_regulators"/>
</dbReference>
<dbReference type="Pfam" id="PF08220">
    <property type="entry name" value="HTH_DeoR"/>
    <property type="match status" value="1"/>
</dbReference>
<dbReference type="SUPFAM" id="SSF46785">
    <property type="entry name" value="Winged helix' DNA-binding domain"/>
    <property type="match status" value="1"/>
</dbReference>
<feature type="domain" description="HTH deoR-type" evidence="7">
    <location>
        <begin position="11"/>
        <end position="66"/>
    </location>
</feature>
<dbReference type="PANTHER" id="PTHR30363:SF4">
    <property type="entry name" value="GLYCEROL-3-PHOSPHATE REGULON REPRESSOR"/>
    <property type="match status" value="1"/>
</dbReference>
<dbReference type="PANTHER" id="PTHR30363">
    <property type="entry name" value="HTH-TYPE TRANSCRIPTIONAL REGULATOR SRLR-RELATED"/>
    <property type="match status" value="1"/>
</dbReference>
<name>A0A5M3XZT7_9ACTN</name>
<dbReference type="InterPro" id="IPR037171">
    <property type="entry name" value="NagB/RpiA_transferase-like"/>
</dbReference>
<dbReference type="InterPro" id="IPR036390">
    <property type="entry name" value="WH_DNA-bd_sf"/>
</dbReference>
<dbReference type="InterPro" id="IPR036388">
    <property type="entry name" value="WH-like_DNA-bd_sf"/>
</dbReference>
<organism evidence="8 9">
    <name type="scientific">Acrocarpospora pleiomorpha</name>
    <dbReference type="NCBI Taxonomy" id="90975"/>
    <lineage>
        <taxon>Bacteria</taxon>
        <taxon>Bacillati</taxon>
        <taxon>Actinomycetota</taxon>
        <taxon>Actinomycetes</taxon>
        <taxon>Streptosporangiales</taxon>
        <taxon>Streptosporangiaceae</taxon>
        <taxon>Acrocarpospora</taxon>
    </lineage>
</organism>
<evidence type="ECO:0000256" key="3">
    <source>
        <dbReference type="ARBA" id="ARBA00023015"/>
    </source>
</evidence>
<dbReference type="EMBL" id="BLAF01000046">
    <property type="protein sequence ID" value="GES23898.1"/>
    <property type="molecule type" value="Genomic_DNA"/>
</dbReference>
<evidence type="ECO:0000259" key="7">
    <source>
        <dbReference type="PROSITE" id="PS51000"/>
    </source>
</evidence>
<evidence type="ECO:0000256" key="1">
    <source>
        <dbReference type="ARBA" id="ARBA00021390"/>
    </source>
</evidence>